<dbReference type="Proteomes" id="UP000547011">
    <property type="component" value="Unassembled WGS sequence"/>
</dbReference>
<accession>A0A7W6NCW6</accession>
<protein>
    <recommendedName>
        <fullName evidence="6">DUF305 domain-containing protein</fullName>
    </recommendedName>
</protein>
<dbReference type="InterPro" id="IPR046514">
    <property type="entry name" value="DUF6692"/>
</dbReference>
<organism evidence="4 5">
    <name type="scientific">Devosia subaequoris</name>
    <dbReference type="NCBI Taxonomy" id="395930"/>
    <lineage>
        <taxon>Bacteria</taxon>
        <taxon>Pseudomonadati</taxon>
        <taxon>Pseudomonadota</taxon>
        <taxon>Alphaproteobacteria</taxon>
        <taxon>Hyphomicrobiales</taxon>
        <taxon>Devosiaceae</taxon>
        <taxon>Devosia</taxon>
    </lineage>
</organism>
<evidence type="ECO:0008006" key="6">
    <source>
        <dbReference type="Google" id="ProtNLM"/>
    </source>
</evidence>
<dbReference type="AlphaFoldDB" id="A0A7W6NCW6"/>
<dbReference type="EMBL" id="JACIEW010000029">
    <property type="protein sequence ID" value="MBB4054084.1"/>
    <property type="molecule type" value="Genomic_DNA"/>
</dbReference>
<name>A0A7W6NCW6_9HYPH</name>
<evidence type="ECO:0000313" key="5">
    <source>
        <dbReference type="Proteomes" id="UP000547011"/>
    </source>
</evidence>
<evidence type="ECO:0000313" key="4">
    <source>
        <dbReference type="EMBL" id="MBB4054084.1"/>
    </source>
</evidence>
<feature type="domain" description="DUF305" evidence="2">
    <location>
        <begin position="92"/>
        <end position="152"/>
    </location>
</feature>
<evidence type="ECO:0000259" key="2">
    <source>
        <dbReference type="Pfam" id="PF03713"/>
    </source>
</evidence>
<keyword evidence="1" id="KW-0812">Transmembrane</keyword>
<evidence type="ECO:0000256" key="1">
    <source>
        <dbReference type="SAM" id="Phobius"/>
    </source>
</evidence>
<feature type="domain" description="DUF6692" evidence="3">
    <location>
        <begin position="153"/>
        <end position="287"/>
    </location>
</feature>
<feature type="transmembrane region" description="Helical" evidence="1">
    <location>
        <begin position="64"/>
        <end position="84"/>
    </location>
</feature>
<evidence type="ECO:0000259" key="3">
    <source>
        <dbReference type="Pfam" id="PF20402"/>
    </source>
</evidence>
<dbReference type="Gene3D" id="1.20.1260.10">
    <property type="match status" value="1"/>
</dbReference>
<keyword evidence="5" id="KW-1185">Reference proteome</keyword>
<dbReference type="InterPro" id="IPR005183">
    <property type="entry name" value="DUF305_CopM-like"/>
</dbReference>
<dbReference type="Pfam" id="PF20402">
    <property type="entry name" value="DUF6692"/>
    <property type="match status" value="1"/>
</dbReference>
<keyword evidence="1" id="KW-0472">Membrane</keyword>
<gene>
    <name evidence="4" type="ORF">GGR20_003760</name>
</gene>
<dbReference type="Pfam" id="PF03713">
    <property type="entry name" value="DUF305"/>
    <property type="match status" value="1"/>
</dbReference>
<dbReference type="InterPro" id="IPR012347">
    <property type="entry name" value="Ferritin-like"/>
</dbReference>
<reference evidence="4 5" key="1">
    <citation type="submission" date="2020-08" db="EMBL/GenBank/DDBJ databases">
        <title>Genomic Encyclopedia of Type Strains, Phase IV (KMG-IV): sequencing the most valuable type-strain genomes for metagenomic binning, comparative biology and taxonomic classification.</title>
        <authorList>
            <person name="Goeker M."/>
        </authorList>
    </citation>
    <scope>NUCLEOTIDE SEQUENCE [LARGE SCALE GENOMIC DNA]</scope>
    <source>
        <strain evidence="4 5">DSM 23447</strain>
    </source>
</reference>
<sequence length="288" mass="31101">MKYGRFFLMIATSTVVMFGLMYLNTYLISHVFWSETRAWMALVMGGAMAVIMLSFMLSMYKNKALNIAIFAGATAVFGLSLWLVRSQVTVDDSDYMSAMIPHHSIAIMTSSRADIEDGRVRKLADEIIYAQDKEISEMKYLLASIAEDGKQPMSPKTPAPVVDSIEAALAGAEVPVLDPEFLTPEDISAALPEGAACTFVYTPASQPVLAFSSSSTGALAAIKLSGDVVRIEGDSMGGFASGDLSLTLVGRDGREVAELTDIELPEVIMELAISDELQAGYMGYLRCQ</sequence>
<keyword evidence="1" id="KW-1133">Transmembrane helix</keyword>
<feature type="transmembrane region" description="Helical" evidence="1">
    <location>
        <begin position="38"/>
        <end position="57"/>
    </location>
</feature>
<feature type="transmembrane region" description="Helical" evidence="1">
    <location>
        <begin position="7"/>
        <end position="32"/>
    </location>
</feature>
<comment type="caution">
    <text evidence="4">The sequence shown here is derived from an EMBL/GenBank/DDBJ whole genome shotgun (WGS) entry which is preliminary data.</text>
</comment>
<proteinExistence type="predicted"/>
<dbReference type="RefSeq" id="WP_183312816.1">
    <property type="nucleotide sequence ID" value="NZ_JACIEW010000029.1"/>
</dbReference>